<dbReference type="InterPro" id="IPR004477">
    <property type="entry name" value="ComEC_N"/>
</dbReference>
<evidence type="ECO:0000313" key="8">
    <source>
        <dbReference type="EMBL" id="MBC8584600.1"/>
    </source>
</evidence>
<feature type="transmembrane region" description="Helical" evidence="6">
    <location>
        <begin position="369"/>
        <end position="393"/>
    </location>
</feature>
<comment type="caution">
    <text evidence="8">The sequence shown here is derived from an EMBL/GenBank/DDBJ whole genome shotgun (WGS) entry which is preliminary data.</text>
</comment>
<evidence type="ECO:0000256" key="5">
    <source>
        <dbReference type="ARBA" id="ARBA00023136"/>
    </source>
</evidence>
<proteinExistence type="predicted"/>
<keyword evidence="5 6" id="KW-0472">Membrane</keyword>
<feature type="transmembrane region" description="Helical" evidence="6">
    <location>
        <begin position="405"/>
        <end position="431"/>
    </location>
</feature>
<feature type="domain" description="ComEC/Rec2-related protein" evidence="7">
    <location>
        <begin position="208"/>
        <end position="486"/>
    </location>
</feature>
<feature type="transmembrane region" description="Helical" evidence="6">
    <location>
        <begin position="229"/>
        <end position="254"/>
    </location>
</feature>
<keyword evidence="9" id="KW-1185">Reference proteome</keyword>
<dbReference type="AlphaFoldDB" id="A0A926ELJ4"/>
<feature type="transmembrane region" description="Helical" evidence="6">
    <location>
        <begin position="468"/>
        <end position="486"/>
    </location>
</feature>
<dbReference type="EMBL" id="JACRTD010000002">
    <property type="protein sequence ID" value="MBC8584600.1"/>
    <property type="molecule type" value="Genomic_DNA"/>
</dbReference>
<dbReference type="InterPro" id="IPR052159">
    <property type="entry name" value="Competence_DNA_uptake"/>
</dbReference>
<feature type="transmembrane region" description="Helical" evidence="6">
    <location>
        <begin position="266"/>
        <end position="298"/>
    </location>
</feature>
<accession>A0A926ELJ4</accession>
<dbReference type="RefSeq" id="WP_262394426.1">
    <property type="nucleotide sequence ID" value="NZ_JACRTD010000002.1"/>
</dbReference>
<organism evidence="8 9">
    <name type="scientific">Youxingia wuxianensis</name>
    <dbReference type="NCBI Taxonomy" id="2763678"/>
    <lineage>
        <taxon>Bacteria</taxon>
        <taxon>Bacillati</taxon>
        <taxon>Bacillota</taxon>
        <taxon>Clostridia</taxon>
        <taxon>Eubacteriales</taxon>
        <taxon>Oscillospiraceae</taxon>
        <taxon>Youxingia</taxon>
    </lineage>
</organism>
<evidence type="ECO:0000256" key="1">
    <source>
        <dbReference type="ARBA" id="ARBA00004651"/>
    </source>
</evidence>
<comment type="subcellular location">
    <subcellularLocation>
        <location evidence="1">Cell membrane</location>
        <topology evidence="1">Multi-pass membrane protein</topology>
    </subcellularLocation>
</comment>
<name>A0A926ELJ4_9FIRM</name>
<sequence length="681" mass="73525">MNRVLHISGLCWLFTVLAALRLGEQTASFFAFVAAGLLLGAAILKIKVPSWLAGALTAICLACVSITVYFQGFILPGSQYNGTIQTIEGVVLEKNRYPTYSSFVVRCGESGVPAGLEEKRIRGICFTGLDVEIGDVVKCKIDLKCEKSRRNSLYSRGISYEGILSGPIERTGEKVQNLQVQLFRYRSRLYSNLTSVLSGEEGEILAAMILGETEGISTALRTQYSRAGIAHLMAVSGLHLSILTGVVNAVLAALRISRRKRSIIGILFVALFMGLAGFSYSVTRAGIMMILVLCAGLFGRDTDTLTSLGAAVILILLGNPYSAYNIGLLLSYLATMSIAVFSSPMFDWLCNHLVSKPPQKIFLSHKVMYALLQTVSVTISASILTMPLVAYLFGQISLIAPLVNLILSPIIPVALFCGLLCGACSFVPFLLVLTRILGLISGGAVKAINLTAKFFADLPFAAVGATEGYLIIWLTAVVLGGTLLIVNKAGTKVKKFAAMLSLTVLLAGMLSYSVAFANPIRLIAPKYSSCIALTYNGRAVVLGEPSAPQEAEDMVSFFEANGVKQIQLLILQKEEEYFSSGTNVLKENFPIAGSIAVEQVHGFTAKVLNNVIIEIPKEDNKTATIRIGGYQIVKLWKDVPRPADIMLNSKNEIILGKRAHNVNVNDRYYGSNVIAFKAIDK</sequence>
<dbReference type="PANTHER" id="PTHR30619:SF1">
    <property type="entry name" value="RECOMBINATION PROTEIN 2"/>
    <property type="match status" value="1"/>
</dbReference>
<feature type="transmembrane region" description="Helical" evidence="6">
    <location>
        <begin position="498"/>
        <end position="517"/>
    </location>
</feature>
<reference evidence="8" key="1">
    <citation type="submission" date="2020-08" db="EMBL/GenBank/DDBJ databases">
        <title>Genome public.</title>
        <authorList>
            <person name="Liu C."/>
            <person name="Sun Q."/>
        </authorList>
    </citation>
    <scope>NUCLEOTIDE SEQUENCE</scope>
    <source>
        <strain evidence="8">NSJ-64</strain>
    </source>
</reference>
<feature type="transmembrane region" description="Helical" evidence="6">
    <location>
        <begin position="51"/>
        <end position="70"/>
    </location>
</feature>
<evidence type="ECO:0000256" key="3">
    <source>
        <dbReference type="ARBA" id="ARBA00022692"/>
    </source>
</evidence>
<keyword evidence="4 6" id="KW-1133">Transmembrane helix</keyword>
<dbReference type="NCBIfam" id="TIGR00360">
    <property type="entry name" value="ComEC_N-term"/>
    <property type="match status" value="1"/>
</dbReference>
<dbReference type="Pfam" id="PF03772">
    <property type="entry name" value="Competence"/>
    <property type="match status" value="1"/>
</dbReference>
<feature type="transmembrane region" description="Helical" evidence="6">
    <location>
        <begin position="304"/>
        <end position="322"/>
    </location>
</feature>
<dbReference type="PANTHER" id="PTHR30619">
    <property type="entry name" value="DNA INTERNALIZATION/COMPETENCE PROTEIN COMEC/REC2"/>
    <property type="match status" value="1"/>
</dbReference>
<feature type="transmembrane region" description="Helical" evidence="6">
    <location>
        <begin position="28"/>
        <end position="44"/>
    </location>
</feature>
<evidence type="ECO:0000313" key="9">
    <source>
        <dbReference type="Proteomes" id="UP000623678"/>
    </source>
</evidence>
<gene>
    <name evidence="8" type="ORF">H8705_03285</name>
</gene>
<evidence type="ECO:0000256" key="6">
    <source>
        <dbReference type="SAM" id="Phobius"/>
    </source>
</evidence>
<evidence type="ECO:0000256" key="4">
    <source>
        <dbReference type="ARBA" id="ARBA00022989"/>
    </source>
</evidence>
<keyword evidence="2" id="KW-1003">Cell membrane</keyword>
<keyword evidence="3 6" id="KW-0812">Transmembrane</keyword>
<protein>
    <submittedName>
        <fullName evidence="8">ComEC/Rec2 family competence protein</fullName>
    </submittedName>
</protein>
<dbReference type="GO" id="GO:0005886">
    <property type="term" value="C:plasma membrane"/>
    <property type="evidence" value="ECO:0007669"/>
    <property type="project" value="UniProtKB-SubCell"/>
</dbReference>
<dbReference type="Proteomes" id="UP000623678">
    <property type="component" value="Unassembled WGS sequence"/>
</dbReference>
<evidence type="ECO:0000259" key="7">
    <source>
        <dbReference type="Pfam" id="PF03772"/>
    </source>
</evidence>
<evidence type="ECO:0000256" key="2">
    <source>
        <dbReference type="ARBA" id="ARBA00022475"/>
    </source>
</evidence>